<dbReference type="FunFam" id="1.25.40.10:FF:000503">
    <property type="entry name" value="Pentatricopeptide repeat-containing protein, mitochondrial"/>
    <property type="match status" value="1"/>
</dbReference>
<dbReference type="PANTHER" id="PTHR47926">
    <property type="entry name" value="PENTATRICOPEPTIDE REPEAT-CONTAINING PROTEIN"/>
    <property type="match status" value="1"/>
</dbReference>
<keyword evidence="9" id="KW-1185">Reference proteome</keyword>
<feature type="region of interest" description="Disordered" evidence="7">
    <location>
        <begin position="55"/>
        <end position="203"/>
    </location>
</feature>
<comment type="similarity">
    <text evidence="2">Belongs to the PPR family. PCMP-H subfamily.</text>
</comment>
<keyword evidence="3" id="KW-0677">Repeat</keyword>
<comment type="subcellular location">
    <subcellularLocation>
        <location evidence="1">Mitochondrion</location>
    </subcellularLocation>
</comment>
<reference evidence="10" key="2">
    <citation type="submission" date="2025-08" db="UniProtKB">
        <authorList>
            <consortium name="RefSeq"/>
        </authorList>
    </citation>
    <scope>IDENTIFICATION</scope>
    <source>
        <tissue evidence="10">Leaf</tissue>
    </source>
</reference>
<evidence type="ECO:0000256" key="3">
    <source>
        <dbReference type="ARBA" id="ARBA00022737"/>
    </source>
</evidence>
<dbReference type="OrthoDB" id="185373at2759"/>
<dbReference type="AlphaFoldDB" id="A0A6P8DBE9"/>
<dbReference type="Proteomes" id="UP000515151">
    <property type="component" value="Chromosome 4"/>
</dbReference>
<dbReference type="Pfam" id="PF13041">
    <property type="entry name" value="PPR_2"/>
    <property type="match status" value="1"/>
</dbReference>
<evidence type="ECO:0000256" key="6">
    <source>
        <dbReference type="PROSITE-ProRule" id="PRU00708"/>
    </source>
</evidence>
<proteinExistence type="inferred from homology"/>
<evidence type="ECO:0000256" key="2">
    <source>
        <dbReference type="ARBA" id="ARBA00006643"/>
    </source>
</evidence>
<evidence type="ECO:0000313" key="10">
    <source>
        <dbReference type="RefSeq" id="XP_031391859.1"/>
    </source>
</evidence>
<dbReference type="GO" id="GO:0008270">
    <property type="term" value="F:zinc ion binding"/>
    <property type="evidence" value="ECO:0007669"/>
    <property type="project" value="InterPro"/>
</dbReference>
<evidence type="ECO:0000259" key="8">
    <source>
        <dbReference type="Pfam" id="PF14432"/>
    </source>
</evidence>
<feature type="compositionally biased region" description="Low complexity" evidence="7">
    <location>
        <begin position="115"/>
        <end position="127"/>
    </location>
</feature>
<dbReference type="NCBIfam" id="TIGR00756">
    <property type="entry name" value="PPR"/>
    <property type="match status" value="1"/>
</dbReference>
<dbReference type="InterPro" id="IPR011990">
    <property type="entry name" value="TPR-like_helical_dom_sf"/>
</dbReference>
<feature type="compositionally biased region" description="Gly residues" evidence="7">
    <location>
        <begin position="128"/>
        <end position="140"/>
    </location>
</feature>
<gene>
    <name evidence="10" type="primary">LOC116203991</name>
</gene>
<dbReference type="Pfam" id="PF14432">
    <property type="entry name" value="DYW_deaminase"/>
    <property type="match status" value="1"/>
</dbReference>
<protein>
    <submittedName>
        <fullName evidence="10">Pentatricopeptide repeat-containing protein At2g15690, mitochondrial</fullName>
    </submittedName>
</protein>
<dbReference type="GeneID" id="116203991"/>
<feature type="compositionally biased region" description="Low complexity" evidence="7">
    <location>
        <begin position="61"/>
        <end position="99"/>
    </location>
</feature>
<organism evidence="9 10">
    <name type="scientific">Punica granatum</name>
    <name type="common">Pomegranate</name>
    <dbReference type="NCBI Taxonomy" id="22663"/>
    <lineage>
        <taxon>Eukaryota</taxon>
        <taxon>Viridiplantae</taxon>
        <taxon>Streptophyta</taxon>
        <taxon>Embryophyta</taxon>
        <taxon>Tracheophyta</taxon>
        <taxon>Spermatophyta</taxon>
        <taxon>Magnoliopsida</taxon>
        <taxon>eudicotyledons</taxon>
        <taxon>Gunneridae</taxon>
        <taxon>Pentapetalae</taxon>
        <taxon>rosids</taxon>
        <taxon>malvids</taxon>
        <taxon>Myrtales</taxon>
        <taxon>Lythraceae</taxon>
        <taxon>Punica</taxon>
    </lineage>
</organism>
<evidence type="ECO:0000256" key="1">
    <source>
        <dbReference type="ARBA" id="ARBA00004173"/>
    </source>
</evidence>
<dbReference type="InterPro" id="IPR032867">
    <property type="entry name" value="DYW_dom"/>
</dbReference>
<dbReference type="GO" id="GO:0009451">
    <property type="term" value="P:RNA modification"/>
    <property type="evidence" value="ECO:0007669"/>
    <property type="project" value="InterPro"/>
</dbReference>
<dbReference type="PANTHER" id="PTHR47926:SF353">
    <property type="entry name" value="DYW DOMAIN-CONTAINING PROTEIN"/>
    <property type="match status" value="1"/>
</dbReference>
<dbReference type="InterPro" id="IPR046960">
    <property type="entry name" value="PPR_At4g14850-like_plant"/>
</dbReference>
<keyword evidence="5" id="KW-0496">Mitochondrion</keyword>
<keyword evidence="4" id="KW-0809">Transit peptide</keyword>
<feature type="repeat" description="PPR" evidence="6">
    <location>
        <begin position="300"/>
        <end position="334"/>
    </location>
</feature>
<feature type="compositionally biased region" description="Polar residues" evidence="7">
    <location>
        <begin position="145"/>
        <end position="175"/>
    </location>
</feature>
<dbReference type="PROSITE" id="PS51375">
    <property type="entry name" value="PPR"/>
    <property type="match status" value="1"/>
</dbReference>
<dbReference type="GO" id="GO:0005739">
    <property type="term" value="C:mitochondrion"/>
    <property type="evidence" value="ECO:0007669"/>
    <property type="project" value="UniProtKB-SubCell"/>
</dbReference>
<evidence type="ECO:0000256" key="4">
    <source>
        <dbReference type="ARBA" id="ARBA00022946"/>
    </source>
</evidence>
<dbReference type="InterPro" id="IPR002885">
    <property type="entry name" value="PPR_rpt"/>
</dbReference>
<accession>A0A6P8DBE9</accession>
<reference evidence="9" key="1">
    <citation type="journal article" date="2020" name="Plant Biotechnol. J.">
        <title>The pomegranate (Punica granatum L.) draft genome dissects genetic divergence between soft- and hard-seeded cultivars.</title>
        <authorList>
            <person name="Luo X."/>
            <person name="Li H."/>
            <person name="Wu Z."/>
            <person name="Yao W."/>
            <person name="Zhao P."/>
            <person name="Cao D."/>
            <person name="Yu H."/>
            <person name="Li K."/>
            <person name="Poudel K."/>
            <person name="Zhao D."/>
            <person name="Zhang F."/>
            <person name="Xia X."/>
            <person name="Chen L."/>
            <person name="Wang Q."/>
            <person name="Jing D."/>
            <person name="Cao S."/>
        </authorList>
    </citation>
    <scope>NUCLEOTIDE SEQUENCE [LARGE SCALE GENOMIC DNA]</scope>
    <source>
        <strain evidence="9">cv. Tunisia</strain>
    </source>
</reference>
<evidence type="ECO:0000256" key="7">
    <source>
        <dbReference type="SAM" id="MobiDB-lite"/>
    </source>
</evidence>
<feature type="domain" description="DYW" evidence="8">
    <location>
        <begin position="486"/>
        <end position="578"/>
    </location>
</feature>
<dbReference type="Gene3D" id="1.25.40.10">
    <property type="entry name" value="Tetratricopeptide repeat domain"/>
    <property type="match status" value="1"/>
</dbReference>
<dbReference type="RefSeq" id="XP_031391859.1">
    <property type="nucleotide sequence ID" value="XM_031535999.1"/>
</dbReference>
<evidence type="ECO:0000256" key="5">
    <source>
        <dbReference type="ARBA" id="ARBA00023128"/>
    </source>
</evidence>
<name>A0A6P8DBE9_PUNGR</name>
<sequence>MASSLISPRLSRSPTVCSLLFSFKLKVRSSSKFSASRLAFTSPHLAKALSTSTAPNEYYDQTNPSQWTPQSPSSQWNPQPTQRPGNNQYNYSGGSNQGYPTRGYPNQAPSYPGRGYPNQGQNYPNPGQGQGPGLGQGQGRAQGYPQQTTQWNANTPNQSTNRWNNQNQGSPQSRIPNQWPQQNQNSNQWGSQQASQAPQTPAAPVRSIIDLKQLCDEGKLKEAIELMTEGVKADAECFSQLFALCNNPKHLENAKKVHDYFLQSTCRSDLHLNNRVLEMYGKCGSMTDARRVFNHMLDKNIDSWHLMINGYANNGLGDDGLELYEQMTELGLRPNEQTFLAVLSSCACIGAIEEGFLHFDSMKNEYGIEPGIEHYLGLIDVLGQPGHLAELLDYIEKKLPFEPTVEVWDAVRNLARIHGDIDLEDYAEEIILALDPSRVVANKIPTPPQRRMMAINMLEGRNQISEFKNPTFYKDDEKYKSSKEGGYVPDTRYVLHDIDQEAKEQALLYHSERLAIAYGLISTPARTPLRIIKNLRICGDCHNAIKIMSKIVGRELIVRDNKRFHHFKDGKCSCGDYW</sequence>
<feature type="compositionally biased region" description="Low complexity" evidence="7">
    <location>
        <begin position="176"/>
        <end position="203"/>
    </location>
</feature>
<evidence type="ECO:0000313" key="9">
    <source>
        <dbReference type="Proteomes" id="UP000515151"/>
    </source>
</evidence>
<dbReference type="GO" id="GO:0003723">
    <property type="term" value="F:RNA binding"/>
    <property type="evidence" value="ECO:0007669"/>
    <property type="project" value="InterPro"/>
</dbReference>